<keyword evidence="2" id="KW-1185">Reference proteome</keyword>
<proteinExistence type="predicted"/>
<dbReference type="EMBL" id="JAUNZN010000028">
    <property type="protein sequence ID" value="KAK4807588.1"/>
    <property type="molecule type" value="Genomic_DNA"/>
</dbReference>
<dbReference type="Proteomes" id="UP001333110">
    <property type="component" value="Unassembled WGS sequence"/>
</dbReference>
<organism evidence="1 2">
    <name type="scientific">Mycteria americana</name>
    <name type="common">Wood stork</name>
    <dbReference type="NCBI Taxonomy" id="33587"/>
    <lineage>
        <taxon>Eukaryota</taxon>
        <taxon>Metazoa</taxon>
        <taxon>Chordata</taxon>
        <taxon>Craniata</taxon>
        <taxon>Vertebrata</taxon>
        <taxon>Euteleostomi</taxon>
        <taxon>Archelosauria</taxon>
        <taxon>Archosauria</taxon>
        <taxon>Dinosauria</taxon>
        <taxon>Saurischia</taxon>
        <taxon>Theropoda</taxon>
        <taxon>Coelurosauria</taxon>
        <taxon>Aves</taxon>
        <taxon>Neognathae</taxon>
        <taxon>Neoaves</taxon>
        <taxon>Aequornithes</taxon>
        <taxon>Ciconiiformes</taxon>
        <taxon>Ciconiidae</taxon>
        <taxon>Mycteria</taxon>
    </lineage>
</organism>
<dbReference type="AlphaFoldDB" id="A0AAN7RTW8"/>
<evidence type="ECO:0000313" key="2">
    <source>
        <dbReference type="Proteomes" id="UP001333110"/>
    </source>
</evidence>
<gene>
    <name evidence="1" type="ORF">QYF61_015934</name>
</gene>
<sequence length="156" mass="17050">MEARQGSHQEKGAAHWLRGARAEADERSEKVLCRLPLDVDECLRWEEHLSGVPGCEQVCSLAVSFSGVGVLPCILKSLGAEEWAMHHSPVEVAITCSVDGGRAADIVYPDCYEAFDSFPQPPSGILLHSGVDNWLMGRMGKWVTGHTQRMVANSSF</sequence>
<reference evidence="1 2" key="1">
    <citation type="journal article" date="2023" name="J. Hered.">
        <title>Chromosome-level genome of the wood stork (Mycteria americana) provides insight into avian chromosome evolution.</title>
        <authorList>
            <person name="Flamio R. Jr."/>
            <person name="Ramstad K.M."/>
        </authorList>
    </citation>
    <scope>NUCLEOTIDE SEQUENCE [LARGE SCALE GENOMIC DNA]</scope>
    <source>
        <strain evidence="1">JAX WOST 10</strain>
    </source>
</reference>
<comment type="caution">
    <text evidence="1">The sequence shown here is derived from an EMBL/GenBank/DDBJ whole genome shotgun (WGS) entry which is preliminary data.</text>
</comment>
<protein>
    <submittedName>
        <fullName evidence="1">Uncharacterized protein</fullName>
    </submittedName>
</protein>
<evidence type="ECO:0000313" key="1">
    <source>
        <dbReference type="EMBL" id="KAK4807588.1"/>
    </source>
</evidence>
<name>A0AAN7RTW8_MYCAM</name>
<accession>A0AAN7RTW8</accession>